<comment type="caution">
    <text evidence="1">The sequence shown here is derived from an EMBL/GenBank/DDBJ whole genome shotgun (WGS) entry which is preliminary data.</text>
</comment>
<protein>
    <submittedName>
        <fullName evidence="1">Uncharacterized protein</fullName>
    </submittedName>
</protein>
<dbReference type="Proteomes" id="UP001215598">
    <property type="component" value="Unassembled WGS sequence"/>
</dbReference>
<name>A0AAD7I5Z0_9AGAR</name>
<evidence type="ECO:0000313" key="2">
    <source>
        <dbReference type="Proteomes" id="UP001215598"/>
    </source>
</evidence>
<evidence type="ECO:0000313" key="1">
    <source>
        <dbReference type="EMBL" id="KAJ7735052.1"/>
    </source>
</evidence>
<dbReference type="Gene3D" id="1.25.40.10">
    <property type="entry name" value="Tetratricopeptide repeat domain"/>
    <property type="match status" value="1"/>
</dbReference>
<gene>
    <name evidence="1" type="ORF">B0H16DRAFT_1577223</name>
</gene>
<sequence length="197" mass="22576">MSRTLFCKCLQFGWGKYLEPVSFCLERLGDINQWEGSDHPTSWPTVYLAHSLKLKERLGIYKALQFLGDFFLQEKDEVTSISLFTLTLEGFTEMDVHRSRAECMIRIGDISNKHGDFLKALKLWEQARPLFERSSQAKSIQHINERLAGIGQDVKEQHKMTLAPLTELNAPVGMVEELDKDLSEDESENEEARLVAV</sequence>
<organism evidence="1 2">
    <name type="scientific">Mycena metata</name>
    <dbReference type="NCBI Taxonomy" id="1033252"/>
    <lineage>
        <taxon>Eukaryota</taxon>
        <taxon>Fungi</taxon>
        <taxon>Dikarya</taxon>
        <taxon>Basidiomycota</taxon>
        <taxon>Agaricomycotina</taxon>
        <taxon>Agaricomycetes</taxon>
        <taxon>Agaricomycetidae</taxon>
        <taxon>Agaricales</taxon>
        <taxon>Marasmiineae</taxon>
        <taxon>Mycenaceae</taxon>
        <taxon>Mycena</taxon>
    </lineage>
</organism>
<dbReference type="InterPro" id="IPR011990">
    <property type="entry name" value="TPR-like_helical_dom_sf"/>
</dbReference>
<accession>A0AAD7I5Z0</accession>
<keyword evidence="2" id="KW-1185">Reference proteome</keyword>
<dbReference type="EMBL" id="JARKIB010000129">
    <property type="protein sequence ID" value="KAJ7735052.1"/>
    <property type="molecule type" value="Genomic_DNA"/>
</dbReference>
<reference evidence="1" key="1">
    <citation type="submission" date="2023-03" db="EMBL/GenBank/DDBJ databases">
        <title>Massive genome expansion in bonnet fungi (Mycena s.s.) driven by repeated elements and novel gene families across ecological guilds.</title>
        <authorList>
            <consortium name="Lawrence Berkeley National Laboratory"/>
            <person name="Harder C.B."/>
            <person name="Miyauchi S."/>
            <person name="Viragh M."/>
            <person name="Kuo A."/>
            <person name="Thoen E."/>
            <person name="Andreopoulos B."/>
            <person name="Lu D."/>
            <person name="Skrede I."/>
            <person name="Drula E."/>
            <person name="Henrissat B."/>
            <person name="Morin E."/>
            <person name="Kohler A."/>
            <person name="Barry K."/>
            <person name="LaButti K."/>
            <person name="Morin E."/>
            <person name="Salamov A."/>
            <person name="Lipzen A."/>
            <person name="Mereny Z."/>
            <person name="Hegedus B."/>
            <person name="Baldrian P."/>
            <person name="Stursova M."/>
            <person name="Weitz H."/>
            <person name="Taylor A."/>
            <person name="Grigoriev I.V."/>
            <person name="Nagy L.G."/>
            <person name="Martin F."/>
            <person name="Kauserud H."/>
        </authorList>
    </citation>
    <scope>NUCLEOTIDE SEQUENCE</scope>
    <source>
        <strain evidence="1">CBHHK182m</strain>
    </source>
</reference>
<dbReference type="SUPFAM" id="SSF48452">
    <property type="entry name" value="TPR-like"/>
    <property type="match status" value="1"/>
</dbReference>
<dbReference type="AlphaFoldDB" id="A0AAD7I5Z0"/>
<proteinExistence type="predicted"/>